<organism evidence="3 4">
    <name type="scientific">Cannabis sativa</name>
    <name type="common">Hemp</name>
    <name type="synonym">Marijuana</name>
    <dbReference type="NCBI Taxonomy" id="3483"/>
    <lineage>
        <taxon>Eukaryota</taxon>
        <taxon>Viridiplantae</taxon>
        <taxon>Streptophyta</taxon>
        <taxon>Embryophyta</taxon>
        <taxon>Tracheophyta</taxon>
        <taxon>Spermatophyta</taxon>
        <taxon>Magnoliopsida</taxon>
        <taxon>eudicotyledons</taxon>
        <taxon>Gunneridae</taxon>
        <taxon>Pentapetalae</taxon>
        <taxon>rosids</taxon>
        <taxon>fabids</taxon>
        <taxon>Rosales</taxon>
        <taxon>Cannabaceae</taxon>
        <taxon>Cannabis</taxon>
    </lineage>
</organism>
<evidence type="ECO:0000256" key="2">
    <source>
        <dbReference type="SAM" id="Phobius"/>
    </source>
</evidence>
<feature type="transmembrane region" description="Helical" evidence="2">
    <location>
        <begin position="1463"/>
        <end position="1486"/>
    </location>
</feature>
<dbReference type="PANTHER" id="PTHR31549">
    <property type="entry name" value="PROTEIN, PUTATIVE (DUF247)-RELATED-RELATED"/>
    <property type="match status" value="1"/>
</dbReference>
<feature type="non-terminal residue" evidence="3">
    <location>
        <position position="1491"/>
    </location>
</feature>
<dbReference type="EMBL" id="JAATIQ010000086">
    <property type="protein sequence ID" value="KAF4385237.1"/>
    <property type="molecule type" value="Genomic_DNA"/>
</dbReference>
<feature type="region of interest" description="Disordered" evidence="1">
    <location>
        <begin position="934"/>
        <end position="967"/>
    </location>
</feature>
<evidence type="ECO:0000256" key="1">
    <source>
        <dbReference type="SAM" id="MobiDB-lite"/>
    </source>
</evidence>
<accession>A0A7J6GQR8</accession>
<proteinExistence type="predicted"/>
<keyword evidence="2" id="KW-0472">Membrane</keyword>
<dbReference type="InterPro" id="IPR004158">
    <property type="entry name" value="DUF247_pln"/>
</dbReference>
<name>A0A7J6GQR8_CANSA</name>
<evidence type="ECO:0000313" key="4">
    <source>
        <dbReference type="Proteomes" id="UP000583929"/>
    </source>
</evidence>
<sequence length="1491" mass="172607">LKAHIFYCYRYKLGFAATFIKNSGHHSYEQLYNTIDESVKEKDLKKCFDEEVIESYNDDDLAWMLFLDGCFILQFIYSFYGDGDEDQFEKSCLKKDQIAFVSNDLFLLENQIPFRVLNLLISHSIVRFRIKLKKSMWTFIHASVMTPEKKITSAPDLHDRVNHLLDFLRLELIHDESSKQRDETNIFLKSISSFFRGLCKFKTRNVEEKNNIPIRDDKSIHDKVKEPQNKNQEEDENNKLSQQFFRSATDLKASGISIKPSKSTSLKSISFSPLFCTAELELPALIVDDSTIPKFVNIIAYEMCPDNFNTNYEVTSYISMLDTLIDYATDVKELRSAKVLTNYLGSDKELARRFNEIARYLVPNSQLYQDVVNQIEDHYRSNFKIWIAQFLNEHFSSPWTLAAFLGAVFVIILTLLQTWYTIYSPPGPCDDFCHQKNYHEHSISMNEKMDDHVDDPNFIATNLMSNHNIAPLYKKLLEKLEDEDDEIISCQDLDHQESKMVNPKIQRVPTILRKNKHLEKYFEPRWISIGPIHHQKPHLKHQTQYKLALAAKFIKSSGSKTEVLYNKIEKKFKELKKCFDENYVKCYDDDTLCWMLFFDGCSMLQLINSYNNDELRVLKIKTDQIALAQQDLFMLENQIPFSILKILMESCSEEKCEDLKVSIKEFIRYNVMAPQKYKKSLQIEIDGNPEPVHLLELLRSVILQHPRKNRRSCSGCLGKKEFVFNIANTIFNCFRKTKIDFTTNDNDPGQQSFRSVQDLKAAGIDFKPSETCSLRDITFTSLCFAGWLRLPPLTVDDTTGPRFLNLIAYEMCPDNIDTNYEVTSYICFLDSLIDYPADVKELRASHILYNLLGCDKDVAHLFNGIATDLVASPVYMNVINQIQNHYKSKWRTWMAQVYHDHFSSPWTIVAFLAAVLALLMSGVQTWFSYEGSGGDTKSATDHSDQNSAAARGVETTEKELEEQTTATAGAQNHATTIYILKMTSTHHEIVAIGNEKVASASSKLHDELMKNKMNEQPKPIVRRRSDRERGQQTKIQKVPQVLRDEYKGLEKYYDPKWISIGPIHHGNPKFKLAEQKFKFKFAAKFVENSGQQSHEQLYKTIMEKIEVLKECFDEEVLENYFNKKDDHDDESLGWMLFLDGCFTLQFIYSTVQNELSDLFDIKNDQVAFVFHDFFLLENQIPYLVLKLLMENCSKGGGFVNKLQNSILMFLTYSVLTPEKYRKGMMVLPNEMPVHLLDFLRLLLLQPTHPQKTKRSLSSSLYHYYDNILGCLLPQQLKYKLTTPPLSLDKVVPPQLNAKKNEDEQKQQTFRSVMDLKAAGINLNPSKSSSLKDIRFSSGLFTADLELPPITVDDSMAPKFLNLIAYEMCPDNTKTKYEVSSYISFLDSLIDYPNDVKELRSSHILHNLLGCDKEVAKLFNEMGKFLVPNHEVYENVINEIEKHYHNKCLTWIAQVLNDHFSTPWTIVTFLAAFLALGMSFIQTYYTIYPMGD</sequence>
<keyword evidence="2" id="KW-1133">Transmembrane helix</keyword>
<dbReference type="Proteomes" id="UP000583929">
    <property type="component" value="Unassembled WGS sequence"/>
</dbReference>
<evidence type="ECO:0000313" key="3">
    <source>
        <dbReference type="EMBL" id="KAF4385237.1"/>
    </source>
</evidence>
<keyword evidence="4" id="KW-1185">Reference proteome</keyword>
<protein>
    <submittedName>
        <fullName evidence="3">Uncharacterized protein</fullName>
    </submittedName>
</protein>
<gene>
    <name evidence="3" type="ORF">G4B88_026520</name>
</gene>
<keyword evidence="2" id="KW-0812">Transmembrane</keyword>
<reference evidence="3 4" key="1">
    <citation type="journal article" date="2020" name="bioRxiv">
        <title>Sequence and annotation of 42 cannabis genomes reveals extensive copy number variation in cannabinoid synthesis and pathogen resistance genes.</title>
        <authorList>
            <person name="Mckernan K.J."/>
            <person name="Helbert Y."/>
            <person name="Kane L.T."/>
            <person name="Ebling H."/>
            <person name="Zhang L."/>
            <person name="Liu B."/>
            <person name="Eaton Z."/>
            <person name="Mclaughlin S."/>
            <person name="Kingan S."/>
            <person name="Baybayan P."/>
            <person name="Concepcion G."/>
            <person name="Jordan M."/>
            <person name="Riva A."/>
            <person name="Barbazuk W."/>
            <person name="Harkins T."/>
        </authorList>
    </citation>
    <scope>NUCLEOTIDE SEQUENCE [LARGE SCALE GENOMIC DNA]</scope>
    <source>
        <strain evidence="4">cv. Jamaican Lion 4</strain>
        <tissue evidence="3">Leaf</tissue>
    </source>
</reference>
<feature type="region of interest" description="Disordered" evidence="1">
    <location>
        <begin position="212"/>
        <end position="239"/>
    </location>
</feature>
<dbReference type="Pfam" id="PF03140">
    <property type="entry name" value="DUF247"/>
    <property type="match status" value="3"/>
</dbReference>
<dbReference type="PANTHER" id="PTHR31549:SF191">
    <property type="entry name" value="DUF247 DOMAIN PROTEIN"/>
    <property type="match status" value="1"/>
</dbReference>
<feature type="compositionally biased region" description="Basic and acidic residues" evidence="1">
    <location>
        <begin position="212"/>
        <end position="232"/>
    </location>
</feature>
<comment type="caution">
    <text evidence="3">The sequence shown here is derived from an EMBL/GenBank/DDBJ whole genome shotgun (WGS) entry which is preliminary data.</text>
</comment>